<dbReference type="PANTHER" id="PTHR21404:SF3">
    <property type="entry name" value="SMALL RNA 2'-O-METHYLTRANSFERASE"/>
    <property type="match status" value="1"/>
</dbReference>
<dbReference type="EC" id="2.1.1.386" evidence="11"/>
<dbReference type="GO" id="GO:0005737">
    <property type="term" value="C:cytoplasm"/>
    <property type="evidence" value="ECO:0007669"/>
    <property type="project" value="TreeGrafter"/>
</dbReference>
<evidence type="ECO:0000256" key="2">
    <source>
        <dbReference type="ARBA" id="ARBA00009026"/>
    </source>
</evidence>
<evidence type="ECO:0000256" key="4">
    <source>
        <dbReference type="ARBA" id="ARBA00022603"/>
    </source>
</evidence>
<evidence type="ECO:0000256" key="3">
    <source>
        <dbReference type="ARBA" id="ARBA00021330"/>
    </source>
</evidence>
<accession>A0A0L0S174</accession>
<feature type="compositionally biased region" description="Low complexity" evidence="13">
    <location>
        <begin position="405"/>
        <end position="417"/>
    </location>
</feature>
<dbReference type="InterPro" id="IPR029063">
    <property type="entry name" value="SAM-dependent_MTases_sf"/>
</dbReference>
<reference evidence="15 16" key="1">
    <citation type="submission" date="2009-11" db="EMBL/GenBank/DDBJ databases">
        <title>Annotation of Allomyces macrogynus ATCC 38327.</title>
        <authorList>
            <consortium name="The Broad Institute Genome Sequencing Platform"/>
            <person name="Russ C."/>
            <person name="Cuomo C."/>
            <person name="Burger G."/>
            <person name="Gray M.W."/>
            <person name="Holland P.W.H."/>
            <person name="King N."/>
            <person name="Lang F.B.F."/>
            <person name="Roger A.J."/>
            <person name="Ruiz-Trillo I."/>
            <person name="Young S.K."/>
            <person name="Zeng Q."/>
            <person name="Gargeya S."/>
            <person name="Fitzgerald M."/>
            <person name="Haas B."/>
            <person name="Abouelleil A."/>
            <person name="Alvarado L."/>
            <person name="Arachchi H.M."/>
            <person name="Berlin A."/>
            <person name="Chapman S.B."/>
            <person name="Gearin G."/>
            <person name="Goldberg J."/>
            <person name="Griggs A."/>
            <person name="Gujja S."/>
            <person name="Hansen M."/>
            <person name="Heiman D."/>
            <person name="Howarth C."/>
            <person name="Larimer J."/>
            <person name="Lui A."/>
            <person name="MacDonald P.J.P."/>
            <person name="McCowen C."/>
            <person name="Montmayeur A."/>
            <person name="Murphy C."/>
            <person name="Neiman D."/>
            <person name="Pearson M."/>
            <person name="Priest M."/>
            <person name="Roberts A."/>
            <person name="Saif S."/>
            <person name="Shea T."/>
            <person name="Sisk P."/>
            <person name="Stolte C."/>
            <person name="Sykes S."/>
            <person name="Wortman J."/>
            <person name="Nusbaum C."/>
            <person name="Birren B."/>
        </authorList>
    </citation>
    <scope>NUCLEOTIDE SEQUENCE [LARGE SCALE GENOMIC DNA]</scope>
    <source>
        <strain evidence="15 16">ATCC 38327</strain>
    </source>
</reference>
<evidence type="ECO:0000256" key="8">
    <source>
        <dbReference type="ARBA" id="ARBA00022842"/>
    </source>
</evidence>
<feature type="compositionally biased region" description="Acidic residues" evidence="13">
    <location>
        <begin position="439"/>
        <end position="449"/>
    </location>
</feature>
<evidence type="ECO:0000313" key="16">
    <source>
        <dbReference type="Proteomes" id="UP000054350"/>
    </source>
</evidence>
<dbReference type="VEuPathDB" id="FungiDB:AMAG_01972"/>
<protein>
    <recommendedName>
        <fullName evidence="3">Small RNA 2'-O-methyltransferase</fullName>
        <ecNumber evidence="11">2.1.1.386</ecNumber>
    </recommendedName>
</protein>
<evidence type="ECO:0000256" key="7">
    <source>
        <dbReference type="ARBA" id="ARBA00022723"/>
    </source>
</evidence>
<comment type="cofactor">
    <cofactor evidence="1">
        <name>Mg(2+)</name>
        <dbReference type="ChEBI" id="CHEBI:18420"/>
    </cofactor>
</comment>
<name>A0A0L0S174_ALLM3</name>
<keyword evidence="6" id="KW-0949">S-adenosyl-L-methionine</keyword>
<dbReference type="GO" id="GO:0090486">
    <property type="term" value="F:small RNA 2'-O-methyltransferase activity"/>
    <property type="evidence" value="ECO:0007669"/>
    <property type="project" value="UniProtKB-EC"/>
</dbReference>
<evidence type="ECO:0000313" key="15">
    <source>
        <dbReference type="EMBL" id="KNE56136.1"/>
    </source>
</evidence>
<evidence type="ECO:0000256" key="1">
    <source>
        <dbReference type="ARBA" id="ARBA00001946"/>
    </source>
</evidence>
<comment type="catalytic activity">
    <reaction evidence="12">
        <text>small RNA 3'-end nucleotide + S-adenosyl-L-methionine = small RNA 3'-end 2'-O-methylnucleotide + S-adenosyl-L-homocysteine + H(+)</text>
        <dbReference type="Rhea" id="RHEA:37887"/>
        <dbReference type="Rhea" id="RHEA-COMP:10415"/>
        <dbReference type="Rhea" id="RHEA-COMP:10416"/>
        <dbReference type="ChEBI" id="CHEBI:15378"/>
        <dbReference type="ChEBI" id="CHEBI:57856"/>
        <dbReference type="ChEBI" id="CHEBI:59789"/>
        <dbReference type="ChEBI" id="CHEBI:74896"/>
        <dbReference type="ChEBI" id="CHEBI:74898"/>
        <dbReference type="EC" id="2.1.1.386"/>
    </reaction>
</comment>
<evidence type="ECO:0000256" key="5">
    <source>
        <dbReference type="ARBA" id="ARBA00022679"/>
    </source>
</evidence>
<reference evidence="16" key="2">
    <citation type="submission" date="2009-11" db="EMBL/GenBank/DDBJ databases">
        <title>The Genome Sequence of Allomyces macrogynus strain ATCC 38327.</title>
        <authorList>
            <consortium name="The Broad Institute Genome Sequencing Platform"/>
            <person name="Russ C."/>
            <person name="Cuomo C."/>
            <person name="Shea T."/>
            <person name="Young S.K."/>
            <person name="Zeng Q."/>
            <person name="Koehrsen M."/>
            <person name="Haas B."/>
            <person name="Borodovsky M."/>
            <person name="Guigo R."/>
            <person name="Alvarado L."/>
            <person name="Berlin A."/>
            <person name="Borenstein D."/>
            <person name="Chen Z."/>
            <person name="Engels R."/>
            <person name="Freedman E."/>
            <person name="Gellesch M."/>
            <person name="Goldberg J."/>
            <person name="Griggs A."/>
            <person name="Gujja S."/>
            <person name="Heiman D."/>
            <person name="Hepburn T."/>
            <person name="Howarth C."/>
            <person name="Jen D."/>
            <person name="Larson L."/>
            <person name="Lewis B."/>
            <person name="Mehta T."/>
            <person name="Park D."/>
            <person name="Pearson M."/>
            <person name="Roberts A."/>
            <person name="Saif S."/>
            <person name="Shenoy N."/>
            <person name="Sisk P."/>
            <person name="Stolte C."/>
            <person name="Sykes S."/>
            <person name="Walk T."/>
            <person name="White J."/>
            <person name="Yandava C."/>
            <person name="Burger G."/>
            <person name="Gray M.W."/>
            <person name="Holland P.W.H."/>
            <person name="King N."/>
            <person name="Lang F.B.F."/>
            <person name="Roger A.J."/>
            <person name="Ruiz-Trillo I."/>
            <person name="Lander E."/>
            <person name="Nusbaum C."/>
        </authorList>
    </citation>
    <scope>NUCLEOTIDE SEQUENCE [LARGE SCALE GENOMIC DNA]</scope>
    <source>
        <strain evidence="16">ATCC 38327</strain>
    </source>
</reference>
<dbReference type="SUPFAM" id="SSF53335">
    <property type="entry name" value="S-adenosyl-L-methionine-dependent methyltransferases"/>
    <property type="match status" value="1"/>
</dbReference>
<dbReference type="EMBL" id="GG745330">
    <property type="protein sequence ID" value="KNE56136.1"/>
    <property type="molecule type" value="Genomic_DNA"/>
</dbReference>
<dbReference type="GO" id="GO:0030422">
    <property type="term" value="P:siRNA processing"/>
    <property type="evidence" value="ECO:0007669"/>
    <property type="project" value="TreeGrafter"/>
</dbReference>
<gene>
    <name evidence="15" type="ORF">AMAG_01972</name>
</gene>
<evidence type="ECO:0000256" key="6">
    <source>
        <dbReference type="ARBA" id="ARBA00022691"/>
    </source>
</evidence>
<keyword evidence="10" id="KW-0943">RNA-mediated gene silencing</keyword>
<keyword evidence="8" id="KW-0460">Magnesium</keyword>
<evidence type="ECO:0000256" key="9">
    <source>
        <dbReference type="ARBA" id="ARBA00022884"/>
    </source>
</evidence>
<feature type="region of interest" description="Disordered" evidence="13">
    <location>
        <begin position="400"/>
        <end position="482"/>
    </location>
</feature>
<dbReference type="OrthoDB" id="2154311at2759"/>
<dbReference type="Proteomes" id="UP000054350">
    <property type="component" value="Unassembled WGS sequence"/>
</dbReference>
<keyword evidence="16" id="KW-1185">Reference proteome</keyword>
<dbReference type="eggNOG" id="KOG1045">
    <property type="taxonomic scope" value="Eukaryota"/>
</dbReference>
<evidence type="ECO:0000256" key="13">
    <source>
        <dbReference type="SAM" id="MobiDB-lite"/>
    </source>
</evidence>
<keyword evidence="5" id="KW-0808">Transferase</keyword>
<dbReference type="Gene3D" id="3.40.50.150">
    <property type="entry name" value="Vaccinia Virus protein VP39"/>
    <property type="match status" value="1"/>
</dbReference>
<dbReference type="Pfam" id="PF08242">
    <property type="entry name" value="Methyltransf_12"/>
    <property type="match status" value="1"/>
</dbReference>
<keyword evidence="7" id="KW-0479">Metal-binding</keyword>
<keyword evidence="4" id="KW-0489">Methyltransferase</keyword>
<dbReference type="GO" id="GO:0046872">
    <property type="term" value="F:metal ion binding"/>
    <property type="evidence" value="ECO:0007669"/>
    <property type="project" value="UniProtKB-KW"/>
</dbReference>
<feature type="domain" description="Methyltransferase type 12" evidence="14">
    <location>
        <begin position="50"/>
        <end position="147"/>
    </location>
</feature>
<dbReference type="PANTHER" id="PTHR21404">
    <property type="entry name" value="HEN1"/>
    <property type="match status" value="1"/>
</dbReference>
<dbReference type="GO" id="GO:0001510">
    <property type="term" value="P:RNA methylation"/>
    <property type="evidence" value="ECO:0007669"/>
    <property type="project" value="InterPro"/>
</dbReference>
<dbReference type="InterPro" id="IPR013217">
    <property type="entry name" value="Methyltransf_12"/>
</dbReference>
<organism evidence="15 16">
    <name type="scientific">Allomyces macrogynus (strain ATCC 38327)</name>
    <name type="common">Allomyces javanicus var. macrogynus</name>
    <dbReference type="NCBI Taxonomy" id="578462"/>
    <lineage>
        <taxon>Eukaryota</taxon>
        <taxon>Fungi</taxon>
        <taxon>Fungi incertae sedis</taxon>
        <taxon>Blastocladiomycota</taxon>
        <taxon>Blastocladiomycetes</taxon>
        <taxon>Blastocladiales</taxon>
        <taxon>Blastocladiaceae</taxon>
        <taxon>Allomyces</taxon>
    </lineage>
</organism>
<evidence type="ECO:0000259" key="14">
    <source>
        <dbReference type="Pfam" id="PF08242"/>
    </source>
</evidence>
<dbReference type="STRING" id="578462.A0A0L0S174"/>
<keyword evidence="9" id="KW-0694">RNA-binding</keyword>
<evidence type="ECO:0000256" key="10">
    <source>
        <dbReference type="ARBA" id="ARBA00023158"/>
    </source>
</evidence>
<proteinExistence type="inferred from homology"/>
<dbReference type="InterPro" id="IPR026610">
    <property type="entry name" value="Hen1"/>
</dbReference>
<dbReference type="CDD" id="cd02440">
    <property type="entry name" value="AdoMet_MTases"/>
    <property type="match status" value="1"/>
</dbReference>
<sequence>MQNDTSNSPSTAAPDPEARLRFFFPPLFEQRRSLILATLREHTDAVDWVVDMGCNTASLACVLANSCLVSRITGIDVDKGALEDAARVLAPQPNDFDRLRERPLTMDLIHGSIVDEHPELHGVDAIVLSEVIEHLDPPDLERLPEALFAMYAPKMVIVSTPNVEFNVHFPDWRPGVMRDADHRFEWTRAEFESWCRTQAARYEYTVTFSGVGLVPTWSTHPNLVCGFATQFAVFVHQSRITQRAAKWPVAPRDVVETTTTRVVINLPWYQGLDLVSELEIDAAVAAEFCGVVYSLLPRISTGDDDESSPDTADPDGTVSVAALWNCVLVRQLFRTMHLMRARLGTREWTAAVRVVWTDDEPDATDMDVEMDMATGGFVRLAPGAFLVAQAAERACDTALAEARSRQQGPGSESGSQSDGWDMDEGRWSEQGDQQWDQEGGWDADAETEDSSWPVDRAEASWDAPSTPHRGYWADEAGGDANR</sequence>
<comment type="similarity">
    <text evidence="2">Belongs to the methyltransferase superfamily. HEN1 family.</text>
</comment>
<dbReference type="AlphaFoldDB" id="A0A0L0S174"/>
<evidence type="ECO:0000256" key="11">
    <source>
        <dbReference type="ARBA" id="ARBA00035025"/>
    </source>
</evidence>
<dbReference type="GO" id="GO:0003723">
    <property type="term" value="F:RNA binding"/>
    <property type="evidence" value="ECO:0007669"/>
    <property type="project" value="UniProtKB-KW"/>
</dbReference>
<dbReference type="GO" id="GO:0005634">
    <property type="term" value="C:nucleus"/>
    <property type="evidence" value="ECO:0007669"/>
    <property type="project" value="TreeGrafter"/>
</dbReference>
<evidence type="ECO:0000256" key="12">
    <source>
        <dbReference type="ARBA" id="ARBA00048418"/>
    </source>
</evidence>